<protein>
    <submittedName>
        <fullName evidence="8">D-methionine transport system substrate-binding protein</fullName>
    </submittedName>
</protein>
<reference evidence="9" key="1">
    <citation type="submission" date="2017-01" db="EMBL/GenBank/DDBJ databases">
        <authorList>
            <person name="Varghese N."/>
            <person name="Submissions S."/>
        </authorList>
    </citation>
    <scope>NUCLEOTIDE SEQUENCE [LARGE SCALE GENOMIC DNA]</scope>
    <source>
        <strain evidence="9">ATCC 700103</strain>
    </source>
</reference>
<gene>
    <name evidence="8" type="ORF">SAMN05421834_10896</name>
</gene>
<dbReference type="GO" id="GO:0016020">
    <property type="term" value="C:membrane"/>
    <property type="evidence" value="ECO:0007669"/>
    <property type="project" value="UniProtKB-SubCell"/>
</dbReference>
<dbReference type="PANTHER" id="PTHR30429:SF0">
    <property type="entry name" value="METHIONINE-BINDING LIPOPROTEIN METQ"/>
    <property type="match status" value="1"/>
</dbReference>
<dbReference type="EMBL" id="FTNC01000008">
    <property type="protein sequence ID" value="SIQ80901.1"/>
    <property type="molecule type" value="Genomic_DNA"/>
</dbReference>
<evidence type="ECO:0000256" key="3">
    <source>
        <dbReference type="ARBA" id="ARBA00022729"/>
    </source>
</evidence>
<evidence type="ECO:0000256" key="6">
    <source>
        <dbReference type="ARBA" id="ARBA00023288"/>
    </source>
</evidence>
<sequence>MFKKTILILVLFAFVFAGAVQADNHVLKVGATPVPHSEILNFIKDDLAAEGIELEVVEFTDYVTPNIALDDGSIDANFFQHVPYLKQFNADRGLDLVSAIKVHVEPIGLYSDKYTSLEEIPEGASIALPNDPSNEGRALILLHNKGVITLDDPTNLSATPIDIAENPKDLNFEELEAAQLPRVLPDVAGAIINTNYALEADLNPLEDALVMEGSDSPYVNVVAVRNGDQNSEKIQTLKEVIQSEKVKEFILEEYEGAVVPAF</sequence>
<dbReference type="Proteomes" id="UP000185669">
    <property type="component" value="Unassembled WGS sequence"/>
</dbReference>
<evidence type="ECO:0000256" key="1">
    <source>
        <dbReference type="ARBA" id="ARBA00004635"/>
    </source>
</evidence>
<evidence type="ECO:0000313" key="9">
    <source>
        <dbReference type="Proteomes" id="UP000185669"/>
    </source>
</evidence>
<keyword evidence="4" id="KW-0472">Membrane</keyword>
<keyword evidence="3 7" id="KW-0732">Signal</keyword>
<dbReference type="AlphaFoldDB" id="A0A1N6VSQ2"/>
<evidence type="ECO:0000256" key="5">
    <source>
        <dbReference type="ARBA" id="ARBA00023139"/>
    </source>
</evidence>
<dbReference type="Pfam" id="PF03180">
    <property type="entry name" value="Lipoprotein_9"/>
    <property type="match status" value="1"/>
</dbReference>
<keyword evidence="5" id="KW-0564">Palmitate</keyword>
<keyword evidence="9" id="KW-1185">Reference proteome</keyword>
<dbReference type="InterPro" id="IPR004872">
    <property type="entry name" value="Lipoprotein_NlpA"/>
</dbReference>
<dbReference type="STRING" id="56779.SAMN05421834_10896"/>
<feature type="signal peptide" evidence="7">
    <location>
        <begin position="1"/>
        <end position="22"/>
    </location>
</feature>
<dbReference type="OrthoDB" id="9812878at2"/>
<dbReference type="Gene3D" id="3.40.190.10">
    <property type="entry name" value="Periplasmic binding protein-like II"/>
    <property type="match status" value="2"/>
</dbReference>
<evidence type="ECO:0000313" key="8">
    <source>
        <dbReference type="EMBL" id="SIQ80901.1"/>
    </source>
</evidence>
<dbReference type="SUPFAM" id="SSF53850">
    <property type="entry name" value="Periplasmic binding protein-like II"/>
    <property type="match status" value="1"/>
</dbReference>
<proteinExistence type="inferred from homology"/>
<feature type="chain" id="PRO_5009939060" evidence="7">
    <location>
        <begin position="23"/>
        <end position="262"/>
    </location>
</feature>
<dbReference type="CDD" id="cd13597">
    <property type="entry name" value="PBP2_lipoprotein_Tp32"/>
    <property type="match status" value="1"/>
</dbReference>
<evidence type="ECO:0000256" key="4">
    <source>
        <dbReference type="ARBA" id="ARBA00023136"/>
    </source>
</evidence>
<comment type="subcellular location">
    <subcellularLocation>
        <location evidence="1">Membrane</location>
        <topology evidence="1">Lipid-anchor</topology>
    </subcellularLocation>
</comment>
<dbReference type="PIRSF" id="PIRSF002854">
    <property type="entry name" value="MetQ"/>
    <property type="match status" value="1"/>
</dbReference>
<keyword evidence="6" id="KW-0449">Lipoprotein</keyword>
<dbReference type="RefSeq" id="WP_076544709.1">
    <property type="nucleotide sequence ID" value="NZ_FTNC01000008.1"/>
</dbReference>
<comment type="similarity">
    <text evidence="2">Belongs to the NlpA lipoprotein family.</text>
</comment>
<evidence type="ECO:0000256" key="7">
    <source>
        <dbReference type="SAM" id="SignalP"/>
    </source>
</evidence>
<name>A0A1N6VSQ2_9FIRM</name>
<dbReference type="PANTHER" id="PTHR30429">
    <property type="entry name" value="D-METHIONINE-BINDING LIPOPROTEIN METQ"/>
    <property type="match status" value="1"/>
</dbReference>
<accession>A0A1N6VSQ2</accession>
<evidence type="ECO:0000256" key="2">
    <source>
        <dbReference type="ARBA" id="ARBA00008973"/>
    </source>
</evidence>
<organism evidence="8 9">
    <name type="scientific">Halanaerobium kushneri</name>
    <dbReference type="NCBI Taxonomy" id="56779"/>
    <lineage>
        <taxon>Bacteria</taxon>
        <taxon>Bacillati</taxon>
        <taxon>Bacillota</taxon>
        <taxon>Clostridia</taxon>
        <taxon>Halanaerobiales</taxon>
        <taxon>Halanaerobiaceae</taxon>
        <taxon>Halanaerobium</taxon>
    </lineage>
</organism>